<dbReference type="Proteomes" id="UP000632222">
    <property type="component" value="Unassembled WGS sequence"/>
</dbReference>
<sequence>MKRATMSTCSARWVPGTSNRLYIDTPEGQSVVSLERFEQICGRQATHDLYLRGAITVEIPENMLRNLVA</sequence>
<name>A0ABQ2CTP0_9DEIO</name>
<comment type="caution">
    <text evidence="1">The sequence shown here is derived from an EMBL/GenBank/DDBJ whole genome shotgun (WGS) entry which is preliminary data.</text>
</comment>
<reference evidence="2" key="1">
    <citation type="journal article" date="2019" name="Int. J. Syst. Evol. Microbiol.">
        <title>The Global Catalogue of Microorganisms (GCM) 10K type strain sequencing project: providing services to taxonomists for standard genome sequencing and annotation.</title>
        <authorList>
            <consortium name="The Broad Institute Genomics Platform"/>
            <consortium name="The Broad Institute Genome Sequencing Center for Infectious Disease"/>
            <person name="Wu L."/>
            <person name="Ma J."/>
        </authorList>
    </citation>
    <scope>NUCLEOTIDE SEQUENCE [LARGE SCALE GENOMIC DNA]</scope>
    <source>
        <strain evidence="2">JCM 14370</strain>
    </source>
</reference>
<protein>
    <recommendedName>
        <fullName evidence="3">WYL domain-containing protein</fullName>
    </recommendedName>
</protein>
<evidence type="ECO:0008006" key="3">
    <source>
        <dbReference type="Google" id="ProtNLM"/>
    </source>
</evidence>
<accession>A0ABQ2CTP0</accession>
<evidence type="ECO:0000313" key="2">
    <source>
        <dbReference type="Proteomes" id="UP000632222"/>
    </source>
</evidence>
<evidence type="ECO:0000313" key="1">
    <source>
        <dbReference type="EMBL" id="GGJ19239.1"/>
    </source>
</evidence>
<dbReference type="RefSeq" id="WP_188998364.1">
    <property type="nucleotide sequence ID" value="NZ_BMOD01000001.1"/>
</dbReference>
<dbReference type="EMBL" id="BMOD01000001">
    <property type="protein sequence ID" value="GGJ19239.1"/>
    <property type="molecule type" value="Genomic_DNA"/>
</dbReference>
<proteinExistence type="predicted"/>
<keyword evidence="2" id="KW-1185">Reference proteome</keyword>
<organism evidence="1 2">
    <name type="scientific">Deinococcus roseus</name>
    <dbReference type="NCBI Taxonomy" id="392414"/>
    <lineage>
        <taxon>Bacteria</taxon>
        <taxon>Thermotogati</taxon>
        <taxon>Deinococcota</taxon>
        <taxon>Deinococci</taxon>
        <taxon>Deinococcales</taxon>
        <taxon>Deinococcaceae</taxon>
        <taxon>Deinococcus</taxon>
    </lineage>
</organism>
<gene>
    <name evidence="1" type="ORF">GCM10008938_01630</name>
</gene>